<protein>
    <submittedName>
        <fullName evidence="1">13528_t:CDS:1</fullName>
    </submittedName>
</protein>
<name>A0ACA9MGF5_9GLOM</name>
<gene>
    <name evidence="1" type="ORF">ACOLOM_LOCUS6316</name>
</gene>
<sequence length="403" mass="45510">MLQQLSANQILSKRQNPIDLISHQLIAAKMPVPMDAPPQFRPREDRREATTESWNSWARTRELEEWLQAVGVRSSSLCQSTTPDLLRRQGMQRPGKQYEFPTGFATTFYQERFLPGECFFSLDAFGLFCITPSLHASQTSRVNYSKTLCSQGEGRCFLKFKLSAASNVIERQYSAWIGGSILASLGTFHQLWISRAEFLGAMTFGDKDSESARTHSTDEINAILDVDTARVYTNGTSERLLGDAKTKLYPGPTARHTPEDLRKTLQASLTALRADKVELFYLHAPDRTTPWEVTFKAVDELHKEGKFDKVTNESSWEVAEIVTLCRHNGWIQPTVYQAEPGSRFDSAKGTSQSINYRKRYWNDHNFKALSIIAEAAEKENLTIPETEIVGVSCLMFPASTTML</sequence>
<evidence type="ECO:0000313" key="1">
    <source>
        <dbReference type="EMBL" id="CAG8590919.1"/>
    </source>
</evidence>
<evidence type="ECO:0000313" key="2">
    <source>
        <dbReference type="Proteomes" id="UP000789525"/>
    </source>
</evidence>
<dbReference type="Proteomes" id="UP000789525">
    <property type="component" value="Unassembled WGS sequence"/>
</dbReference>
<reference evidence="1" key="1">
    <citation type="submission" date="2021-06" db="EMBL/GenBank/DDBJ databases">
        <authorList>
            <person name="Kallberg Y."/>
            <person name="Tangrot J."/>
            <person name="Rosling A."/>
        </authorList>
    </citation>
    <scope>NUCLEOTIDE SEQUENCE</scope>
    <source>
        <strain evidence="1">CL356</strain>
    </source>
</reference>
<comment type="caution">
    <text evidence="1">The sequence shown here is derived from an EMBL/GenBank/DDBJ whole genome shotgun (WGS) entry which is preliminary data.</text>
</comment>
<accession>A0ACA9MGF5</accession>
<keyword evidence="2" id="KW-1185">Reference proteome</keyword>
<dbReference type="EMBL" id="CAJVPT010012859">
    <property type="protein sequence ID" value="CAG8590919.1"/>
    <property type="molecule type" value="Genomic_DNA"/>
</dbReference>
<proteinExistence type="predicted"/>
<organism evidence="1 2">
    <name type="scientific">Acaulospora colombiana</name>
    <dbReference type="NCBI Taxonomy" id="27376"/>
    <lineage>
        <taxon>Eukaryota</taxon>
        <taxon>Fungi</taxon>
        <taxon>Fungi incertae sedis</taxon>
        <taxon>Mucoromycota</taxon>
        <taxon>Glomeromycotina</taxon>
        <taxon>Glomeromycetes</taxon>
        <taxon>Diversisporales</taxon>
        <taxon>Acaulosporaceae</taxon>
        <taxon>Acaulospora</taxon>
    </lineage>
</organism>